<feature type="domain" description="DUF3108" evidence="2">
    <location>
        <begin position="29"/>
        <end position="225"/>
    </location>
</feature>
<dbReference type="OrthoDB" id="665223at2"/>
<sequence length="230" mass="25922">MKKLLLVSLLCISYTLQSQINCSKYYPFEEGTSFQYSMFDKKGKPDGTSDYKVTSVINSGGETKAAMDIVLHDKKGKEIVQSNYNIICTGTGVKIDFQSLMPSQMLEQYKEMDVQVDLSGTDIELPNDLTVGQELQEANVTMNVKMAGMNMKTIVNMMNRKVEKKETITTPAGSFECFVIYSENESQIMGMKKTFPSRLWLSEGVGMVKQESYQKDGDLMSTMELTKFNK</sequence>
<dbReference type="RefSeq" id="WP_084060665.1">
    <property type="nucleotide sequence ID" value="NZ_FWXO01000001.1"/>
</dbReference>
<dbReference type="EMBL" id="FWXO01000001">
    <property type="protein sequence ID" value="SMC46884.1"/>
    <property type="molecule type" value="Genomic_DNA"/>
</dbReference>
<keyword evidence="1" id="KW-0732">Signal</keyword>
<dbReference type="Proteomes" id="UP000192360">
    <property type="component" value="Unassembled WGS sequence"/>
</dbReference>
<gene>
    <name evidence="3" type="ORF">SAMN05660703_1422</name>
</gene>
<evidence type="ECO:0000313" key="3">
    <source>
        <dbReference type="EMBL" id="SMC46884.1"/>
    </source>
</evidence>
<feature type="signal peptide" evidence="1">
    <location>
        <begin position="1"/>
        <end position="18"/>
    </location>
</feature>
<dbReference type="Gene3D" id="2.40.360.20">
    <property type="match status" value="1"/>
</dbReference>
<dbReference type="InterPro" id="IPR049279">
    <property type="entry name" value="DUF3108-like"/>
</dbReference>
<evidence type="ECO:0000259" key="2">
    <source>
        <dbReference type="Pfam" id="PF21347"/>
    </source>
</evidence>
<name>A0A1W1ZEP7_9FLAO</name>
<feature type="chain" id="PRO_5012845549" description="DUF3108 domain-containing protein" evidence="1">
    <location>
        <begin position="19"/>
        <end position="230"/>
    </location>
</feature>
<accession>A0A1W1ZEP7</accession>
<evidence type="ECO:0000313" key="4">
    <source>
        <dbReference type="Proteomes" id="UP000192360"/>
    </source>
</evidence>
<dbReference type="AlphaFoldDB" id="A0A1W1ZEP7"/>
<protein>
    <recommendedName>
        <fullName evidence="2">DUF3108 domain-containing protein</fullName>
    </recommendedName>
</protein>
<reference evidence="3 4" key="1">
    <citation type="submission" date="2017-04" db="EMBL/GenBank/DDBJ databases">
        <authorList>
            <person name="Afonso C.L."/>
            <person name="Miller P.J."/>
            <person name="Scott M.A."/>
            <person name="Spackman E."/>
            <person name="Goraichik I."/>
            <person name="Dimitrov K.M."/>
            <person name="Suarez D.L."/>
            <person name="Swayne D.E."/>
        </authorList>
    </citation>
    <scope>NUCLEOTIDE SEQUENCE [LARGE SCALE GENOMIC DNA]</scope>
    <source>
        <strain evidence="3 4">DSM 21164</strain>
    </source>
</reference>
<evidence type="ECO:0000256" key="1">
    <source>
        <dbReference type="SAM" id="SignalP"/>
    </source>
</evidence>
<organism evidence="3 4">
    <name type="scientific">Cellulophaga tyrosinoxydans</name>
    <dbReference type="NCBI Taxonomy" id="504486"/>
    <lineage>
        <taxon>Bacteria</taxon>
        <taxon>Pseudomonadati</taxon>
        <taxon>Bacteroidota</taxon>
        <taxon>Flavobacteriia</taxon>
        <taxon>Flavobacteriales</taxon>
        <taxon>Flavobacteriaceae</taxon>
        <taxon>Cellulophaga</taxon>
    </lineage>
</organism>
<dbReference type="Pfam" id="PF21347">
    <property type="entry name" value="DUF3108_like"/>
    <property type="match status" value="1"/>
</dbReference>
<dbReference type="STRING" id="504486.SAMN05660703_1422"/>
<proteinExistence type="predicted"/>
<keyword evidence="4" id="KW-1185">Reference proteome</keyword>